<gene>
    <name evidence="1" type="ORF">LTS18_011330</name>
</gene>
<comment type="caution">
    <text evidence="1">The sequence shown here is derived from an EMBL/GenBank/DDBJ whole genome shotgun (WGS) entry which is preliminary data.</text>
</comment>
<evidence type="ECO:0000313" key="1">
    <source>
        <dbReference type="EMBL" id="KAK3077057.1"/>
    </source>
</evidence>
<protein>
    <submittedName>
        <fullName evidence="1">Uncharacterized protein</fullName>
    </submittedName>
</protein>
<proteinExistence type="predicted"/>
<keyword evidence="2" id="KW-1185">Reference proteome</keyword>
<dbReference type="EMBL" id="JAWDJW010003265">
    <property type="protein sequence ID" value="KAK3077057.1"/>
    <property type="molecule type" value="Genomic_DNA"/>
</dbReference>
<organism evidence="1 2">
    <name type="scientific">Coniosporium uncinatum</name>
    <dbReference type="NCBI Taxonomy" id="93489"/>
    <lineage>
        <taxon>Eukaryota</taxon>
        <taxon>Fungi</taxon>
        <taxon>Dikarya</taxon>
        <taxon>Ascomycota</taxon>
        <taxon>Pezizomycotina</taxon>
        <taxon>Dothideomycetes</taxon>
        <taxon>Dothideomycetes incertae sedis</taxon>
        <taxon>Coniosporium</taxon>
    </lineage>
</organism>
<feature type="non-terminal residue" evidence="1">
    <location>
        <position position="531"/>
    </location>
</feature>
<reference evidence="1" key="1">
    <citation type="submission" date="2024-09" db="EMBL/GenBank/DDBJ databases">
        <title>Black Yeasts Isolated from many extreme environments.</title>
        <authorList>
            <person name="Coleine C."/>
            <person name="Stajich J.E."/>
            <person name="Selbmann L."/>
        </authorList>
    </citation>
    <scope>NUCLEOTIDE SEQUENCE</scope>
    <source>
        <strain evidence="1">CCFEE 5737</strain>
    </source>
</reference>
<dbReference type="Proteomes" id="UP001186974">
    <property type="component" value="Unassembled WGS sequence"/>
</dbReference>
<name>A0ACC3DKG7_9PEZI</name>
<evidence type="ECO:0000313" key="2">
    <source>
        <dbReference type="Proteomes" id="UP001186974"/>
    </source>
</evidence>
<sequence length="531" mass="56893">MTVTGLTGATQTVKIPFARFSVANADAITAFVWADFSSTSATWQMSKVQLTCGTASSQISTVRRSSTSLSTRVAVPSTSAATPSAAPAPSGACQDLLIDDWISQSRLTFLFYNAMLEPTSDDGTMASVIVGPEDNHVTFTPKGTDSYFYSQTGCTNAKNVYGGISLRIKAATGTTLQVTLSSASECGADSTAEVTQSASDLGWTFDGTEKLYTIPFTKFSALDVSKITTVFFGSFSGPMTFGPMGFHCGDSSHAVSAAPLTEPAVPSNTVPAPAGTATALVIDQFASQQSNALGFWHGADEGMGASWGDDRLTLTSYNPDYSFYTQLSRSCRDMSSFDTSYLHVAYSETNAFTIALQQHNAACKEEAAPYPETWDSLEAARYSSGSDIYIPMSHFNINRTRSVGFAFKGFYKSDPLTLTKVEIVPTVPSGIKIPAKLPSGQLLFACKRPNSFAFAIDDGSPEYAQEVLKIIKEEDIKVTFFTVGAPLLDSSTNLSNVYNEMLSAGHQIALHSYTHPNMEGLPDNAAIDWEY</sequence>
<accession>A0ACC3DKG7</accession>